<keyword evidence="2" id="KW-0472">Membrane</keyword>
<feature type="transmembrane region" description="Helical" evidence="2">
    <location>
        <begin position="90"/>
        <end position="108"/>
    </location>
</feature>
<dbReference type="AlphaFoldDB" id="A0A8J3I800"/>
<sequence length="367" mass="40987">MNMNIPPVETPVAPSPARSVGDMMETKGDRLDKLFGWWYKLTMPPQPPANASIIKKEAYRRHRTISTVGILFLIMEIIDITVVIGARSMVMNVDYVLVYLFIAAMMVANRLGRPVLAGSIPVFGCEILLVFTIIFMYPEMNIVSIVFYGLFVFIELLSISLLPIRFVFVFAVLDSAFIVLDYFFQPKAVELTQAIGANGFVVFGVPVALQFLVAFISALWVSTASAASKRANRAEMMAAIESAVAKDRQLVDQEKQELEASIQQLVQVYVDASNGQMVERIPYPPAKVLWPLVGVLNALWMRLRSAQYTDAELMRMKQAITAYDVLLQRTAQTPNQPLPLLRTGTDIDLLNISLQAVQKSWRSVSNT</sequence>
<dbReference type="Proteomes" id="UP000612362">
    <property type="component" value="Unassembled WGS sequence"/>
</dbReference>
<keyword evidence="4" id="KW-1185">Reference proteome</keyword>
<name>A0A8J3I800_9CHLR</name>
<feature type="transmembrane region" description="Helical" evidence="2">
    <location>
        <begin position="142"/>
        <end position="159"/>
    </location>
</feature>
<feature type="transmembrane region" description="Helical" evidence="2">
    <location>
        <begin position="115"/>
        <end position="136"/>
    </location>
</feature>
<organism evidence="3 4">
    <name type="scientific">Ktedonospora formicarum</name>
    <dbReference type="NCBI Taxonomy" id="2778364"/>
    <lineage>
        <taxon>Bacteria</taxon>
        <taxon>Bacillati</taxon>
        <taxon>Chloroflexota</taxon>
        <taxon>Ktedonobacteria</taxon>
        <taxon>Ktedonobacterales</taxon>
        <taxon>Ktedonobacteraceae</taxon>
        <taxon>Ktedonospora</taxon>
    </lineage>
</organism>
<reference evidence="3" key="1">
    <citation type="submission" date="2020-10" db="EMBL/GenBank/DDBJ databases">
        <title>Taxonomic study of unclassified bacteria belonging to the class Ktedonobacteria.</title>
        <authorList>
            <person name="Yabe S."/>
            <person name="Wang C.M."/>
            <person name="Zheng Y."/>
            <person name="Sakai Y."/>
            <person name="Cavaletti L."/>
            <person name="Monciardini P."/>
            <person name="Donadio S."/>
        </authorList>
    </citation>
    <scope>NUCLEOTIDE SEQUENCE</scope>
    <source>
        <strain evidence="3">SOSP1-1</strain>
    </source>
</reference>
<feature type="transmembrane region" description="Helical" evidence="2">
    <location>
        <begin position="196"/>
        <end position="221"/>
    </location>
</feature>
<feature type="region of interest" description="Disordered" evidence="1">
    <location>
        <begin position="1"/>
        <end position="20"/>
    </location>
</feature>
<proteinExistence type="predicted"/>
<feature type="transmembrane region" description="Helical" evidence="2">
    <location>
        <begin position="65"/>
        <end position="84"/>
    </location>
</feature>
<keyword evidence="2" id="KW-0812">Transmembrane</keyword>
<feature type="transmembrane region" description="Helical" evidence="2">
    <location>
        <begin position="166"/>
        <end position="184"/>
    </location>
</feature>
<comment type="caution">
    <text evidence="3">The sequence shown here is derived from an EMBL/GenBank/DDBJ whole genome shotgun (WGS) entry which is preliminary data.</text>
</comment>
<gene>
    <name evidence="3" type="ORF">KSX_52070</name>
</gene>
<evidence type="ECO:0000313" key="3">
    <source>
        <dbReference type="EMBL" id="GHO47044.1"/>
    </source>
</evidence>
<protein>
    <recommendedName>
        <fullName evidence="5">HAMP domain-containing protein</fullName>
    </recommendedName>
</protein>
<accession>A0A8J3I800</accession>
<keyword evidence="2" id="KW-1133">Transmembrane helix</keyword>
<evidence type="ECO:0000256" key="2">
    <source>
        <dbReference type="SAM" id="Phobius"/>
    </source>
</evidence>
<dbReference type="RefSeq" id="WP_220196366.1">
    <property type="nucleotide sequence ID" value="NZ_BNJF01000002.1"/>
</dbReference>
<evidence type="ECO:0000256" key="1">
    <source>
        <dbReference type="SAM" id="MobiDB-lite"/>
    </source>
</evidence>
<evidence type="ECO:0008006" key="5">
    <source>
        <dbReference type="Google" id="ProtNLM"/>
    </source>
</evidence>
<dbReference type="EMBL" id="BNJF01000002">
    <property type="protein sequence ID" value="GHO47044.1"/>
    <property type="molecule type" value="Genomic_DNA"/>
</dbReference>
<evidence type="ECO:0000313" key="4">
    <source>
        <dbReference type="Proteomes" id="UP000612362"/>
    </source>
</evidence>